<dbReference type="SMART" id="SM00388">
    <property type="entry name" value="HisKA"/>
    <property type="match status" value="1"/>
</dbReference>
<feature type="domain" description="Histidine kinase" evidence="15">
    <location>
        <begin position="242"/>
        <end position="457"/>
    </location>
</feature>
<dbReference type="GO" id="GO:0000155">
    <property type="term" value="F:phosphorelay sensor kinase activity"/>
    <property type="evidence" value="ECO:0007669"/>
    <property type="project" value="InterPro"/>
</dbReference>
<keyword evidence="8" id="KW-0547">Nucleotide-binding</keyword>
<dbReference type="Gene3D" id="6.10.340.10">
    <property type="match status" value="1"/>
</dbReference>
<evidence type="ECO:0000313" key="17">
    <source>
        <dbReference type="EMBL" id="KIE48280.1"/>
    </source>
</evidence>
<feature type="domain" description="HAMP" evidence="16">
    <location>
        <begin position="181"/>
        <end position="234"/>
    </location>
</feature>
<evidence type="ECO:0000256" key="11">
    <source>
        <dbReference type="ARBA" id="ARBA00022989"/>
    </source>
</evidence>
<evidence type="ECO:0000256" key="1">
    <source>
        <dbReference type="ARBA" id="ARBA00000085"/>
    </source>
</evidence>
<dbReference type="InterPro" id="IPR050398">
    <property type="entry name" value="HssS/ArlS-like"/>
</dbReference>
<evidence type="ECO:0000256" key="3">
    <source>
        <dbReference type="ARBA" id="ARBA00012438"/>
    </source>
</evidence>
<evidence type="ECO:0000256" key="12">
    <source>
        <dbReference type="ARBA" id="ARBA00023012"/>
    </source>
</evidence>
<dbReference type="PANTHER" id="PTHR45528:SF1">
    <property type="entry name" value="SENSOR HISTIDINE KINASE CPXA"/>
    <property type="match status" value="1"/>
</dbReference>
<comment type="subcellular location">
    <subcellularLocation>
        <location evidence="2">Cell membrane</location>
        <topology evidence="2">Multi-pass membrane protein</topology>
    </subcellularLocation>
</comment>
<dbReference type="EMBL" id="AYSO01000011">
    <property type="protein sequence ID" value="KIE48280.1"/>
    <property type="molecule type" value="Genomic_DNA"/>
</dbReference>
<dbReference type="PROSITE" id="PS50885">
    <property type="entry name" value="HAMP"/>
    <property type="match status" value="1"/>
</dbReference>
<keyword evidence="12" id="KW-0902">Two-component regulatory system</keyword>
<dbReference type="SUPFAM" id="SSF158472">
    <property type="entry name" value="HAMP domain-like"/>
    <property type="match status" value="1"/>
</dbReference>
<dbReference type="PANTHER" id="PTHR45528">
    <property type="entry name" value="SENSOR HISTIDINE KINASE CPXA"/>
    <property type="match status" value="1"/>
</dbReference>
<keyword evidence="5" id="KW-0597">Phosphoprotein</keyword>
<dbReference type="Gene3D" id="1.10.287.130">
    <property type="match status" value="1"/>
</dbReference>
<evidence type="ECO:0000256" key="8">
    <source>
        <dbReference type="ARBA" id="ARBA00022741"/>
    </source>
</evidence>
<dbReference type="SUPFAM" id="SSF55874">
    <property type="entry name" value="ATPase domain of HSP90 chaperone/DNA topoisomerase II/histidine kinase"/>
    <property type="match status" value="1"/>
</dbReference>
<dbReference type="InterPro" id="IPR004358">
    <property type="entry name" value="Sig_transdc_His_kin-like_C"/>
</dbReference>
<evidence type="ECO:0000259" key="16">
    <source>
        <dbReference type="PROSITE" id="PS50885"/>
    </source>
</evidence>
<dbReference type="InterPro" id="IPR003594">
    <property type="entry name" value="HATPase_dom"/>
</dbReference>
<keyword evidence="13 14" id="KW-0472">Membrane</keyword>
<organism evidence="17 18">
    <name type="scientific">Clostridium argentinense CDC 2741</name>
    <dbReference type="NCBI Taxonomy" id="1418104"/>
    <lineage>
        <taxon>Bacteria</taxon>
        <taxon>Bacillati</taxon>
        <taxon>Bacillota</taxon>
        <taxon>Clostridia</taxon>
        <taxon>Eubacteriales</taxon>
        <taxon>Clostridiaceae</taxon>
        <taxon>Clostridium</taxon>
    </lineage>
</organism>
<dbReference type="Pfam" id="PF00672">
    <property type="entry name" value="HAMP"/>
    <property type="match status" value="1"/>
</dbReference>
<dbReference type="InterPro" id="IPR036890">
    <property type="entry name" value="HATPase_C_sf"/>
</dbReference>
<reference evidence="17 18" key="1">
    <citation type="journal article" date="2015" name="Infect. Genet. Evol.">
        <title>Genomic sequences of six botulinum neurotoxin-producing strains representing three clostridial species illustrate the mobility and diversity of botulinum neurotoxin genes.</title>
        <authorList>
            <person name="Smith T.J."/>
            <person name="Hill K.K."/>
            <person name="Xie G."/>
            <person name="Foley B.T."/>
            <person name="Williamson C.H."/>
            <person name="Foster J.T."/>
            <person name="Johnson S.L."/>
            <person name="Chertkov O."/>
            <person name="Teshima H."/>
            <person name="Gibbons H.S."/>
            <person name="Johnsky L.A."/>
            <person name="Karavis M.A."/>
            <person name="Smith L.A."/>
        </authorList>
    </citation>
    <scope>NUCLEOTIDE SEQUENCE [LARGE SCALE GENOMIC DNA]</scope>
    <source>
        <strain evidence="17 18">CDC 2741</strain>
    </source>
</reference>
<dbReference type="SMART" id="SM00304">
    <property type="entry name" value="HAMP"/>
    <property type="match status" value="1"/>
</dbReference>
<dbReference type="InterPro" id="IPR003660">
    <property type="entry name" value="HAMP_dom"/>
</dbReference>
<dbReference type="SUPFAM" id="SSF47384">
    <property type="entry name" value="Homodimeric domain of signal transducing histidine kinase"/>
    <property type="match status" value="1"/>
</dbReference>
<keyword evidence="6" id="KW-0808">Transferase</keyword>
<evidence type="ECO:0000256" key="2">
    <source>
        <dbReference type="ARBA" id="ARBA00004651"/>
    </source>
</evidence>
<dbReference type="InterPro" id="IPR005467">
    <property type="entry name" value="His_kinase_dom"/>
</dbReference>
<dbReference type="InterPro" id="IPR036097">
    <property type="entry name" value="HisK_dim/P_sf"/>
</dbReference>
<feature type="transmembrane region" description="Helical" evidence="14">
    <location>
        <begin position="159"/>
        <end position="179"/>
    </location>
</feature>
<dbReference type="InterPro" id="IPR003661">
    <property type="entry name" value="HisK_dim/P_dom"/>
</dbReference>
<dbReference type="FunFam" id="1.10.287.130:FF:000001">
    <property type="entry name" value="Two-component sensor histidine kinase"/>
    <property type="match status" value="1"/>
</dbReference>
<evidence type="ECO:0000313" key="18">
    <source>
        <dbReference type="Proteomes" id="UP000031366"/>
    </source>
</evidence>
<evidence type="ECO:0000256" key="5">
    <source>
        <dbReference type="ARBA" id="ARBA00022553"/>
    </source>
</evidence>
<dbReference type="Proteomes" id="UP000031366">
    <property type="component" value="Unassembled WGS sequence"/>
</dbReference>
<dbReference type="FunFam" id="3.30.565.10:FF:000006">
    <property type="entry name" value="Sensor histidine kinase WalK"/>
    <property type="match status" value="1"/>
</dbReference>
<dbReference type="STRING" id="29341.RSJ17_10175"/>
<evidence type="ECO:0000259" key="15">
    <source>
        <dbReference type="PROSITE" id="PS50109"/>
    </source>
</evidence>
<dbReference type="SMART" id="SM00387">
    <property type="entry name" value="HATPase_c"/>
    <property type="match status" value="1"/>
</dbReference>
<keyword evidence="4" id="KW-1003">Cell membrane</keyword>
<dbReference type="CDD" id="cd00075">
    <property type="entry name" value="HATPase"/>
    <property type="match status" value="1"/>
</dbReference>
<dbReference type="GO" id="GO:0005886">
    <property type="term" value="C:plasma membrane"/>
    <property type="evidence" value="ECO:0007669"/>
    <property type="project" value="UniProtKB-SubCell"/>
</dbReference>
<keyword evidence="7 14" id="KW-0812">Transmembrane</keyword>
<proteinExistence type="predicted"/>
<evidence type="ECO:0000256" key="10">
    <source>
        <dbReference type="ARBA" id="ARBA00022840"/>
    </source>
</evidence>
<dbReference type="CDD" id="cd00082">
    <property type="entry name" value="HisKA"/>
    <property type="match status" value="1"/>
</dbReference>
<dbReference type="PRINTS" id="PR00344">
    <property type="entry name" value="BCTRLSENSOR"/>
</dbReference>
<dbReference type="AlphaFoldDB" id="A0A0C1UM27"/>
<evidence type="ECO:0000256" key="14">
    <source>
        <dbReference type="SAM" id="Phobius"/>
    </source>
</evidence>
<dbReference type="Gene3D" id="3.30.565.10">
    <property type="entry name" value="Histidine kinase-like ATPase, C-terminal domain"/>
    <property type="match status" value="1"/>
</dbReference>
<evidence type="ECO:0000256" key="9">
    <source>
        <dbReference type="ARBA" id="ARBA00022777"/>
    </source>
</evidence>
<sequence length="458" mass="52395">MLLKNTKISTKLTILYTILLLSVLIALNSAIYLGITFYTEHQVSAELNYVSRIIEQRIVTPRGVYSYSNIFDGAPSKEKYYSRILDDKGNVIATVDNFKYDIPLNTDSNNTTDRTDYRYEKERKYIYVNNKVKTNNGTVYIQVVKDIEYEKIFLEVLKAFMITACFGGIIISIALGNVVSKGMLEPIDRITKAAQSISINNLKERIEVAPKEDELSRLASTFNSMIDRLQGSFEKQNQFVSDASHELRTPIAVIKGYVNLLDRWGKDDKEILEESIEAIKKETENMTVLLEKLLFLARNDSNTQKIHKEKFYLNELIDEVIKESKFISDKHNIYSKINDEIIIDADYKMIKQVLRIFMDNSIKFTKEDGEIVINLIRENNFAKIVIRDTGIGIPKEDLSKIFDRFYMVDKARHREKGGSGLGLAIAKLIIENHSGKIYASSETSKGTTITVILPIEIK</sequence>
<evidence type="ECO:0000256" key="4">
    <source>
        <dbReference type="ARBA" id="ARBA00022475"/>
    </source>
</evidence>
<protein>
    <recommendedName>
        <fullName evidence="3">histidine kinase</fullName>
        <ecNumber evidence="3">2.7.13.3</ecNumber>
    </recommendedName>
</protein>
<keyword evidence="10" id="KW-0067">ATP-binding</keyword>
<keyword evidence="18" id="KW-1185">Reference proteome</keyword>
<accession>A0A0C1UM27</accession>
<evidence type="ECO:0000256" key="6">
    <source>
        <dbReference type="ARBA" id="ARBA00022679"/>
    </source>
</evidence>
<evidence type="ECO:0000256" key="7">
    <source>
        <dbReference type="ARBA" id="ARBA00022692"/>
    </source>
</evidence>
<keyword evidence="9" id="KW-0418">Kinase</keyword>
<feature type="transmembrane region" description="Helical" evidence="14">
    <location>
        <begin position="12"/>
        <end position="35"/>
    </location>
</feature>
<dbReference type="Pfam" id="PF02518">
    <property type="entry name" value="HATPase_c"/>
    <property type="match status" value="1"/>
</dbReference>
<dbReference type="Pfam" id="PF00512">
    <property type="entry name" value="HisKA"/>
    <property type="match status" value="1"/>
</dbReference>
<dbReference type="CDD" id="cd06225">
    <property type="entry name" value="HAMP"/>
    <property type="match status" value="1"/>
</dbReference>
<dbReference type="OrthoDB" id="9786919at2"/>
<evidence type="ECO:0000256" key="13">
    <source>
        <dbReference type="ARBA" id="ARBA00023136"/>
    </source>
</evidence>
<name>A0A0C1UM27_9CLOT</name>
<dbReference type="GO" id="GO:0005524">
    <property type="term" value="F:ATP binding"/>
    <property type="evidence" value="ECO:0007669"/>
    <property type="project" value="UniProtKB-KW"/>
</dbReference>
<gene>
    <name evidence="17" type="ORF">U732_4070</name>
</gene>
<dbReference type="EC" id="2.7.13.3" evidence="3"/>
<comment type="catalytic activity">
    <reaction evidence="1">
        <text>ATP + protein L-histidine = ADP + protein N-phospho-L-histidine.</text>
        <dbReference type="EC" id="2.7.13.3"/>
    </reaction>
</comment>
<comment type="caution">
    <text evidence="17">The sequence shown here is derived from an EMBL/GenBank/DDBJ whole genome shotgun (WGS) entry which is preliminary data.</text>
</comment>
<keyword evidence="11 14" id="KW-1133">Transmembrane helix</keyword>
<dbReference type="PROSITE" id="PS50109">
    <property type="entry name" value="HIS_KIN"/>
    <property type="match status" value="1"/>
</dbReference>
<dbReference type="RefSeq" id="WP_039630138.1">
    <property type="nucleotide sequence ID" value="NZ_AYSO01000011.1"/>
</dbReference>